<accession>F8NJ08</accession>
<dbReference type="Gene3D" id="3.40.800.20">
    <property type="entry name" value="Histone deacetylase domain"/>
    <property type="match status" value="1"/>
</dbReference>
<keyword evidence="4" id="KW-0678">Repressor</keyword>
<evidence type="ECO:0000256" key="4">
    <source>
        <dbReference type="ARBA" id="ARBA00022491"/>
    </source>
</evidence>
<gene>
    <name evidence="11" type="ORF">SERLADRAFT_433295</name>
</gene>
<name>F8NJ08_SERL9</name>
<dbReference type="AlphaFoldDB" id="F8NJ08"/>
<keyword evidence="7" id="KW-0805">Transcription regulation</keyword>
<dbReference type="GeneID" id="18814165"/>
<dbReference type="HOGENOM" id="CLU_007727_7_6_1"/>
<dbReference type="InterPro" id="IPR037138">
    <property type="entry name" value="His_deacetylse_dom_sf"/>
</dbReference>
<keyword evidence="5" id="KW-0378">Hydrolase</keyword>
<keyword evidence="8" id="KW-0804">Transcription</keyword>
<dbReference type="KEGG" id="sla:SERLADRAFT_433295"/>
<keyword evidence="6" id="KW-0156">Chromatin regulator</keyword>
<comment type="similarity">
    <text evidence="2">Belongs to the histone deacetylase family. HD type 1 subfamily.</text>
</comment>
<dbReference type="GO" id="GO:0005634">
    <property type="term" value="C:nucleus"/>
    <property type="evidence" value="ECO:0007669"/>
    <property type="project" value="UniProtKB-SubCell"/>
</dbReference>
<evidence type="ECO:0000256" key="1">
    <source>
        <dbReference type="ARBA" id="ARBA00004123"/>
    </source>
</evidence>
<reference evidence="11" key="1">
    <citation type="submission" date="2011-04" db="EMBL/GenBank/DDBJ databases">
        <title>Evolution of plant cell wall degrading machinery underlies the functional diversity of forest fungi.</title>
        <authorList>
            <consortium name="US DOE Joint Genome Institute (JGI-PGF)"/>
            <person name="Eastwood D.C."/>
            <person name="Floudas D."/>
            <person name="Binder M."/>
            <person name="Majcherczyk A."/>
            <person name="Schneider P."/>
            <person name="Aerts A."/>
            <person name="Asiegbu F.O."/>
            <person name="Baker S.E."/>
            <person name="Barry K."/>
            <person name="Bendiksby M."/>
            <person name="Blumentritt M."/>
            <person name="Coutinho P.M."/>
            <person name="Cullen D."/>
            <person name="Cullen D."/>
            <person name="Gathman A."/>
            <person name="Goodell B."/>
            <person name="Henrissat B."/>
            <person name="Ihrmark K."/>
            <person name="Kauserud H."/>
            <person name="Kohler A."/>
            <person name="LaButti K."/>
            <person name="Lapidus A."/>
            <person name="Lavin J.L."/>
            <person name="Lee Y.-H."/>
            <person name="Lindquist E."/>
            <person name="Lilly W."/>
            <person name="Lucas S."/>
            <person name="Morin E."/>
            <person name="Murat C."/>
            <person name="Oguiza J.A."/>
            <person name="Park J."/>
            <person name="Pisabarro A.G."/>
            <person name="Riley R."/>
            <person name="Rosling A."/>
            <person name="Salamov A."/>
            <person name="Schmidt O."/>
            <person name="Schmutz J."/>
            <person name="Skrede I."/>
            <person name="Stenlid J."/>
            <person name="Wiebenga A."/>
            <person name="Xie X."/>
            <person name="Kues U."/>
            <person name="Hibbett D.S."/>
            <person name="Hoffmeister D."/>
            <person name="Hogberg N."/>
            <person name="Martin F."/>
            <person name="Grigoriev I.V."/>
            <person name="Watkinson S.C."/>
        </authorList>
    </citation>
    <scope>NUCLEOTIDE SEQUENCE</scope>
    <source>
        <strain evidence="11">S7.9</strain>
    </source>
</reference>
<evidence type="ECO:0000259" key="10">
    <source>
        <dbReference type="Pfam" id="PF00850"/>
    </source>
</evidence>
<organism>
    <name type="scientific">Serpula lacrymans var. lacrymans (strain S7.9)</name>
    <name type="common">Dry rot fungus</name>
    <dbReference type="NCBI Taxonomy" id="578457"/>
    <lineage>
        <taxon>Eukaryota</taxon>
        <taxon>Fungi</taxon>
        <taxon>Dikarya</taxon>
        <taxon>Basidiomycota</taxon>
        <taxon>Agaricomycotina</taxon>
        <taxon>Agaricomycetes</taxon>
        <taxon>Agaricomycetidae</taxon>
        <taxon>Boletales</taxon>
        <taxon>Coniophorineae</taxon>
        <taxon>Serpulaceae</taxon>
        <taxon>Serpula</taxon>
    </lineage>
</organism>
<dbReference type="InterPro" id="IPR023696">
    <property type="entry name" value="Ureohydrolase_dom_sf"/>
</dbReference>
<dbReference type="PANTHER" id="PTHR10625:SF14">
    <property type="entry name" value="HISTONE DEACETYLASE 8"/>
    <property type="match status" value="1"/>
</dbReference>
<dbReference type="InterPro" id="IPR023801">
    <property type="entry name" value="His_deacetylse_dom"/>
</dbReference>
<dbReference type="GO" id="GO:0141221">
    <property type="term" value="F:histone deacetylase activity, hydrolytic mechanism"/>
    <property type="evidence" value="ECO:0007669"/>
    <property type="project" value="UniProtKB-EC"/>
</dbReference>
<evidence type="ECO:0000313" key="11">
    <source>
        <dbReference type="EMBL" id="EGO29289.1"/>
    </source>
</evidence>
<dbReference type="EC" id="3.5.1.98" evidence="3"/>
<dbReference type="PRINTS" id="PR01270">
    <property type="entry name" value="HDASUPER"/>
</dbReference>
<dbReference type="GO" id="GO:0031507">
    <property type="term" value="P:heterochromatin formation"/>
    <property type="evidence" value="ECO:0007669"/>
    <property type="project" value="TreeGrafter"/>
</dbReference>
<comment type="subcellular location">
    <subcellularLocation>
        <location evidence="1">Nucleus</location>
    </subcellularLocation>
</comment>
<dbReference type="InterPro" id="IPR000286">
    <property type="entry name" value="HDACs"/>
</dbReference>
<evidence type="ECO:0000256" key="2">
    <source>
        <dbReference type="ARBA" id="ARBA00006457"/>
    </source>
</evidence>
<dbReference type="Pfam" id="PF00850">
    <property type="entry name" value="Hist_deacetyl"/>
    <property type="match status" value="1"/>
</dbReference>
<dbReference type="RefSeq" id="XP_007313531.1">
    <property type="nucleotide sequence ID" value="XM_007313469.1"/>
</dbReference>
<proteinExistence type="inferred from homology"/>
<dbReference type="PANTHER" id="PTHR10625">
    <property type="entry name" value="HISTONE DEACETYLASE HDAC1-RELATED"/>
    <property type="match status" value="1"/>
</dbReference>
<feature type="domain" description="Histone deacetylase" evidence="10">
    <location>
        <begin position="33"/>
        <end position="354"/>
    </location>
</feature>
<dbReference type="OrthoDB" id="73273at2759"/>
<evidence type="ECO:0000256" key="3">
    <source>
        <dbReference type="ARBA" id="ARBA00012111"/>
    </source>
</evidence>
<dbReference type="Proteomes" id="UP000008064">
    <property type="component" value="Unassembled WGS sequence"/>
</dbReference>
<evidence type="ECO:0000256" key="6">
    <source>
        <dbReference type="ARBA" id="ARBA00022853"/>
    </source>
</evidence>
<dbReference type="CDD" id="cd11680">
    <property type="entry name" value="HDAC_Hos1"/>
    <property type="match status" value="1"/>
</dbReference>
<evidence type="ECO:0000256" key="9">
    <source>
        <dbReference type="ARBA" id="ARBA00023242"/>
    </source>
</evidence>
<dbReference type="EMBL" id="GL945429">
    <property type="protein sequence ID" value="EGO29289.1"/>
    <property type="molecule type" value="Genomic_DNA"/>
</dbReference>
<evidence type="ECO:0000256" key="8">
    <source>
        <dbReference type="ARBA" id="ARBA00023163"/>
    </source>
</evidence>
<protein>
    <recommendedName>
        <fullName evidence="3">histone deacetylase</fullName>
        <ecNumber evidence="3">3.5.1.98</ecNumber>
    </recommendedName>
</protein>
<evidence type="ECO:0000256" key="7">
    <source>
        <dbReference type="ARBA" id="ARBA00023015"/>
    </source>
</evidence>
<keyword evidence="9" id="KW-0539">Nucleus</keyword>
<dbReference type="SUPFAM" id="SSF52768">
    <property type="entry name" value="Arginase/deacetylase"/>
    <property type="match status" value="1"/>
</dbReference>
<sequence length="421" mass="46563">MATSKKTNNPNKRVVYVVSEELAKVSSLLPSNKNRSLLVHSLASSLGILVPKQKHNGQHIRLIRPNRATLKDLSVYHTRDYLDFSLNPDNHSENVQQEPNESADFGLEDDCPPFRGLDDYIFLVAGASLTGANTLKTDQADIAICWDGGRHHAQKARASGFCYVADCVLAILALRRFVPNPYDNISPAPPSKKPRIMYLDLDLHFSDSVSQAFYSTSSTNSPQVLTFSIHHAAEGFFPISPLSSLPAPGSPTFDPFSLSLPLRPGASNRTFMRIWPIVERVKNLFEPDYIVVQCGLDGLAGDPMATWNWSLEGEGSLGWCTSRVVHEWDGKKLLLGGGGYNSPNAARAWAYLTSIAMGKPLSVDTEIPDHRAFPLYGPSFTLDVPAGNMQDQNNEEYIKSVEECFEDVLFALQHRLRQSTT</sequence>
<evidence type="ECO:0000256" key="5">
    <source>
        <dbReference type="ARBA" id="ARBA00022801"/>
    </source>
</evidence>